<dbReference type="InterPro" id="IPR025724">
    <property type="entry name" value="GAG-pre-integrase_dom"/>
</dbReference>
<dbReference type="OrthoDB" id="1703812at2759"/>
<sequence length="223" mass="25933">MHIQIGTKRCVINEDSSILWHQRLRHISIERIKRLVNDGVLNTLDFTDFDTCVDCVKGKQTNKSKKGAKRSSTILEIIHSDIFCPDMDVQGQKYFITFIDDYSRFMYLYMLHHKSEELEAFKVFKAEVEKQCGKQIKIVRTGRGGEYYGRYTEDGQEHSPFAKFLQDNGIVAQYTMPCSPDQNGVTERRNRTLMDTVRSILSSSKLPKFLWVEALKMVVYILN</sequence>
<dbReference type="InterPro" id="IPR012337">
    <property type="entry name" value="RNaseH-like_sf"/>
</dbReference>
<dbReference type="Gene3D" id="3.30.420.10">
    <property type="entry name" value="Ribonuclease H-like superfamily/Ribonuclease H"/>
    <property type="match status" value="1"/>
</dbReference>
<dbReference type="InterPro" id="IPR039537">
    <property type="entry name" value="Retrotran_Ty1/copia-like"/>
</dbReference>
<dbReference type="EMBL" id="BSYR01000017">
    <property type="protein sequence ID" value="GMI80287.1"/>
    <property type="molecule type" value="Genomic_DNA"/>
</dbReference>
<protein>
    <recommendedName>
        <fullName evidence="1">Integrase catalytic domain-containing protein</fullName>
    </recommendedName>
</protein>
<dbReference type="GO" id="GO:0003676">
    <property type="term" value="F:nucleic acid binding"/>
    <property type="evidence" value="ECO:0007669"/>
    <property type="project" value="InterPro"/>
</dbReference>
<dbReference type="GO" id="GO:0015074">
    <property type="term" value="P:DNA integration"/>
    <property type="evidence" value="ECO:0007669"/>
    <property type="project" value="InterPro"/>
</dbReference>
<dbReference type="SUPFAM" id="SSF53098">
    <property type="entry name" value="Ribonuclease H-like"/>
    <property type="match status" value="1"/>
</dbReference>
<organism evidence="2 3">
    <name type="scientific">Hibiscus trionum</name>
    <name type="common">Flower of an hour</name>
    <dbReference type="NCBI Taxonomy" id="183268"/>
    <lineage>
        <taxon>Eukaryota</taxon>
        <taxon>Viridiplantae</taxon>
        <taxon>Streptophyta</taxon>
        <taxon>Embryophyta</taxon>
        <taxon>Tracheophyta</taxon>
        <taxon>Spermatophyta</taxon>
        <taxon>Magnoliopsida</taxon>
        <taxon>eudicotyledons</taxon>
        <taxon>Gunneridae</taxon>
        <taxon>Pentapetalae</taxon>
        <taxon>rosids</taxon>
        <taxon>malvids</taxon>
        <taxon>Malvales</taxon>
        <taxon>Malvaceae</taxon>
        <taxon>Malvoideae</taxon>
        <taxon>Hibiscus</taxon>
    </lineage>
</organism>
<reference evidence="2" key="1">
    <citation type="submission" date="2023-05" db="EMBL/GenBank/DDBJ databases">
        <title>Genome and transcriptome analyses reveal genes involved in the formation of fine ridges on petal epidermal cells in Hibiscus trionum.</title>
        <authorList>
            <person name="Koshimizu S."/>
            <person name="Masuda S."/>
            <person name="Ishii T."/>
            <person name="Shirasu K."/>
            <person name="Hoshino A."/>
            <person name="Arita M."/>
        </authorList>
    </citation>
    <scope>NUCLEOTIDE SEQUENCE</scope>
    <source>
        <strain evidence="2">Hamamatsu line</strain>
    </source>
</reference>
<dbReference type="AlphaFoldDB" id="A0A9W7HMV8"/>
<accession>A0A9W7HMV8</accession>
<dbReference type="InterPro" id="IPR036397">
    <property type="entry name" value="RNaseH_sf"/>
</dbReference>
<evidence type="ECO:0000313" key="3">
    <source>
        <dbReference type="Proteomes" id="UP001165190"/>
    </source>
</evidence>
<feature type="domain" description="Integrase catalytic" evidence="1">
    <location>
        <begin position="69"/>
        <end position="223"/>
    </location>
</feature>
<dbReference type="InterPro" id="IPR001584">
    <property type="entry name" value="Integrase_cat-core"/>
</dbReference>
<dbReference type="PANTHER" id="PTHR42648">
    <property type="entry name" value="TRANSPOSASE, PUTATIVE-RELATED"/>
    <property type="match status" value="1"/>
</dbReference>
<evidence type="ECO:0000313" key="2">
    <source>
        <dbReference type="EMBL" id="GMI80287.1"/>
    </source>
</evidence>
<dbReference type="Pfam" id="PF00665">
    <property type="entry name" value="rve"/>
    <property type="match status" value="1"/>
</dbReference>
<proteinExistence type="predicted"/>
<dbReference type="PROSITE" id="PS50994">
    <property type="entry name" value="INTEGRASE"/>
    <property type="match status" value="1"/>
</dbReference>
<dbReference type="Pfam" id="PF13976">
    <property type="entry name" value="gag_pre-integrs"/>
    <property type="match status" value="1"/>
</dbReference>
<dbReference type="PANTHER" id="PTHR42648:SF28">
    <property type="entry name" value="TRANSPOSON-ENCODED PROTEIN WITH RIBONUCLEASE H-LIKE AND RETROVIRUS ZINC FINGER-LIKE DOMAINS"/>
    <property type="match status" value="1"/>
</dbReference>
<keyword evidence="3" id="KW-1185">Reference proteome</keyword>
<dbReference type="Proteomes" id="UP001165190">
    <property type="component" value="Unassembled WGS sequence"/>
</dbReference>
<evidence type="ECO:0000259" key="1">
    <source>
        <dbReference type="PROSITE" id="PS50994"/>
    </source>
</evidence>
<comment type="caution">
    <text evidence="2">The sequence shown here is derived from an EMBL/GenBank/DDBJ whole genome shotgun (WGS) entry which is preliminary data.</text>
</comment>
<name>A0A9W7HMV8_HIBTR</name>
<gene>
    <name evidence="2" type="ORF">HRI_001698000</name>
</gene>